<evidence type="ECO:0000313" key="10">
    <source>
        <dbReference type="Proteomes" id="UP000046393"/>
    </source>
</evidence>
<comment type="subcellular location">
    <subcellularLocation>
        <location evidence="1 8">Cytoplasm</location>
    </subcellularLocation>
</comment>
<dbReference type="GO" id="GO:0008312">
    <property type="term" value="F:7S RNA binding"/>
    <property type="evidence" value="ECO:0007669"/>
    <property type="project" value="UniProtKB-UniRule"/>
</dbReference>
<comment type="subunit">
    <text evidence="8">Heterodimer with SRP9; binds RNA as heterodimer. Component of a signal recognition particle (SRP) complex that consists of a 7SL RNA molecule of 300 nucleotides and six protein subunits: SRP72, SRP68, SRP54, SRP19, SRP14 and SRP9.</text>
</comment>
<comment type="similarity">
    <text evidence="2 8">Belongs to the SRP14 family.</text>
</comment>
<dbReference type="Gene3D" id="3.30.720.10">
    <property type="entry name" value="Signal recognition particle alu RNA binding heterodimer, srp9/1"/>
    <property type="match status" value="1"/>
</dbReference>
<proteinExistence type="inferred from homology"/>
<keyword evidence="7 8" id="KW-0687">Ribonucleoprotein</keyword>
<feature type="compositionally biased region" description="Polar residues" evidence="9">
    <location>
        <begin position="100"/>
        <end position="109"/>
    </location>
</feature>
<dbReference type="AlphaFoldDB" id="A0A0N5AID6"/>
<evidence type="ECO:0000256" key="5">
    <source>
        <dbReference type="ARBA" id="ARBA00022884"/>
    </source>
</evidence>
<dbReference type="GO" id="GO:0005786">
    <property type="term" value="C:signal recognition particle, endoplasmic reticulum targeting"/>
    <property type="evidence" value="ECO:0007669"/>
    <property type="project" value="UniProtKB-UniRule"/>
</dbReference>
<keyword evidence="5 8" id="KW-0694">RNA-binding</keyword>
<accession>A0A0N5AID6</accession>
<sequence length="109" mass="12437">MTLLENEQFLVELTKFFQKCRLGDDGRTKPLPKNKPVHPPSKIEDLCLLRARLGSKHISTVIHSKEVNKFHLAYAAVLKANMVRLKKRERKNAGDGKMKSTVTNKPKKT</sequence>
<dbReference type="SUPFAM" id="SSF54762">
    <property type="entry name" value="Signal recognition particle alu RNA binding heterodimer, SRP9/14"/>
    <property type="match status" value="1"/>
</dbReference>
<evidence type="ECO:0000256" key="1">
    <source>
        <dbReference type="ARBA" id="ARBA00004496"/>
    </source>
</evidence>
<name>A0A0N5AID6_9BILA</name>
<keyword evidence="10" id="KW-1185">Reference proteome</keyword>
<keyword evidence="4 8" id="KW-0963">Cytoplasm</keyword>
<evidence type="ECO:0000256" key="2">
    <source>
        <dbReference type="ARBA" id="ARBA00010349"/>
    </source>
</evidence>
<protein>
    <recommendedName>
        <fullName evidence="3 8">Signal recognition particle 14 kDa protein</fullName>
        <shortName evidence="8">SRP14</shortName>
    </recommendedName>
</protein>
<dbReference type="InterPro" id="IPR009018">
    <property type="entry name" value="Signal_recog_particle_SRP9/14"/>
</dbReference>
<dbReference type="STRING" id="451379.A0A0N5AID6"/>
<evidence type="ECO:0000256" key="4">
    <source>
        <dbReference type="ARBA" id="ARBA00022490"/>
    </source>
</evidence>
<dbReference type="InterPro" id="IPR003210">
    <property type="entry name" value="Signal_recog_particle_SRP14"/>
</dbReference>
<organism evidence="10 11">
    <name type="scientific">Syphacia muris</name>
    <dbReference type="NCBI Taxonomy" id="451379"/>
    <lineage>
        <taxon>Eukaryota</taxon>
        <taxon>Metazoa</taxon>
        <taxon>Ecdysozoa</taxon>
        <taxon>Nematoda</taxon>
        <taxon>Chromadorea</taxon>
        <taxon>Rhabditida</taxon>
        <taxon>Spirurina</taxon>
        <taxon>Oxyuridomorpha</taxon>
        <taxon>Oxyuroidea</taxon>
        <taxon>Oxyuridae</taxon>
        <taxon>Syphacia</taxon>
    </lineage>
</organism>
<reference evidence="11" key="1">
    <citation type="submission" date="2017-02" db="UniProtKB">
        <authorList>
            <consortium name="WormBaseParasite"/>
        </authorList>
    </citation>
    <scope>IDENTIFICATION</scope>
</reference>
<keyword evidence="6 8" id="KW-0733">Signal recognition particle</keyword>
<dbReference type="WBParaSite" id="SMUV_0000418101-mRNA-1">
    <property type="protein sequence ID" value="SMUV_0000418101-mRNA-1"/>
    <property type="gene ID" value="SMUV_0000418101"/>
</dbReference>
<feature type="region of interest" description="Disordered" evidence="9">
    <location>
        <begin position="88"/>
        <end position="109"/>
    </location>
</feature>
<comment type="function">
    <text evidence="8">Component of the signal recognition particle (SRP) complex, a ribonucleoprotein complex that mediates the cotranslational targeting of secretory and membrane proteins to the endoplasmic reticulum (ER). SRP9 together with SRP14 and the Alu portion of the SRP RNA, constitutes the elongation arrest domain of SRP. The complex of SRP9 and SRP14 is required for SRP RNA binding.</text>
</comment>
<evidence type="ECO:0000256" key="3">
    <source>
        <dbReference type="ARBA" id="ARBA00017926"/>
    </source>
</evidence>
<dbReference type="Proteomes" id="UP000046393">
    <property type="component" value="Unplaced"/>
</dbReference>
<evidence type="ECO:0000256" key="9">
    <source>
        <dbReference type="SAM" id="MobiDB-lite"/>
    </source>
</evidence>
<evidence type="ECO:0000313" key="11">
    <source>
        <dbReference type="WBParaSite" id="SMUV_0000418101-mRNA-1"/>
    </source>
</evidence>
<evidence type="ECO:0000256" key="6">
    <source>
        <dbReference type="ARBA" id="ARBA00023135"/>
    </source>
</evidence>
<dbReference type="GO" id="GO:0006614">
    <property type="term" value="P:SRP-dependent cotranslational protein targeting to membrane"/>
    <property type="evidence" value="ECO:0007669"/>
    <property type="project" value="UniProtKB-UniRule"/>
</dbReference>
<dbReference type="PANTHER" id="PTHR12013">
    <property type="entry name" value="SIGNAL RECOGNITION PARTICLE 14 KD PROTEIN"/>
    <property type="match status" value="1"/>
</dbReference>
<dbReference type="Pfam" id="PF02290">
    <property type="entry name" value="SRP14"/>
    <property type="match status" value="1"/>
</dbReference>
<evidence type="ECO:0000256" key="8">
    <source>
        <dbReference type="RuleBase" id="RU368100"/>
    </source>
</evidence>
<dbReference type="GO" id="GO:0030942">
    <property type="term" value="F:endoplasmic reticulum signal peptide binding"/>
    <property type="evidence" value="ECO:0007669"/>
    <property type="project" value="UniProtKB-UniRule"/>
</dbReference>
<evidence type="ECO:0000256" key="7">
    <source>
        <dbReference type="ARBA" id="ARBA00023274"/>
    </source>
</evidence>